<comment type="similarity">
    <text evidence="2">Belongs to the fatty acid desaturase CarF family.</text>
</comment>
<evidence type="ECO:0000256" key="1">
    <source>
        <dbReference type="ARBA" id="ARBA00004141"/>
    </source>
</evidence>
<dbReference type="InterPro" id="IPR019547">
    <property type="entry name" value="Lipid_desat"/>
</dbReference>
<dbReference type="EMBL" id="JARPOI010000004">
    <property type="protein sequence ID" value="KAJ9182679.1"/>
    <property type="molecule type" value="Genomic_DNA"/>
</dbReference>
<name>A0ABQ9MUZ8_HEVBR</name>
<organism evidence="7 8">
    <name type="scientific">Hevea brasiliensis</name>
    <name type="common">Para rubber tree</name>
    <name type="synonym">Siphonia brasiliensis</name>
    <dbReference type="NCBI Taxonomy" id="3981"/>
    <lineage>
        <taxon>Eukaryota</taxon>
        <taxon>Viridiplantae</taxon>
        <taxon>Streptophyta</taxon>
        <taxon>Embryophyta</taxon>
        <taxon>Tracheophyta</taxon>
        <taxon>Spermatophyta</taxon>
        <taxon>Magnoliopsida</taxon>
        <taxon>eudicotyledons</taxon>
        <taxon>Gunneridae</taxon>
        <taxon>Pentapetalae</taxon>
        <taxon>rosids</taxon>
        <taxon>fabids</taxon>
        <taxon>Malpighiales</taxon>
        <taxon>Euphorbiaceae</taxon>
        <taxon>Crotonoideae</taxon>
        <taxon>Micrandreae</taxon>
        <taxon>Hevea</taxon>
    </lineage>
</organism>
<evidence type="ECO:0000256" key="5">
    <source>
        <dbReference type="ARBA" id="ARBA00023136"/>
    </source>
</evidence>
<evidence type="ECO:0000256" key="3">
    <source>
        <dbReference type="ARBA" id="ARBA00022692"/>
    </source>
</evidence>
<keyword evidence="4" id="KW-1133">Transmembrane helix</keyword>
<keyword evidence="3" id="KW-0812">Transmembrane</keyword>
<accession>A0ABQ9MUZ8</accession>
<comment type="caution">
    <text evidence="7">The sequence shown here is derived from an EMBL/GenBank/DDBJ whole genome shotgun (WGS) entry which is preliminary data.</text>
</comment>
<gene>
    <name evidence="7" type="ORF">P3X46_006645</name>
</gene>
<reference evidence="7" key="1">
    <citation type="journal article" date="2023" name="Plant Biotechnol. J.">
        <title>Chromosome-level wild Hevea brasiliensis genome provides new tools for genomic-assisted breeding and valuable loci to elevate rubber yield.</title>
        <authorList>
            <person name="Cheng H."/>
            <person name="Song X."/>
            <person name="Hu Y."/>
            <person name="Wu T."/>
            <person name="Yang Q."/>
            <person name="An Z."/>
            <person name="Feng S."/>
            <person name="Deng Z."/>
            <person name="Wu W."/>
            <person name="Zeng X."/>
            <person name="Tu M."/>
            <person name="Wang X."/>
            <person name="Huang H."/>
        </authorList>
    </citation>
    <scope>NUCLEOTIDE SEQUENCE</scope>
    <source>
        <strain evidence="7">MT/VB/25A 57/8</strain>
    </source>
</reference>
<feature type="domain" description="Lipid desaturase" evidence="6">
    <location>
        <begin position="154"/>
        <end position="198"/>
    </location>
</feature>
<comment type="subcellular location">
    <subcellularLocation>
        <location evidence="1">Membrane</location>
        <topology evidence="1">Multi-pass membrane protein</topology>
    </subcellularLocation>
</comment>
<dbReference type="InterPro" id="IPR052864">
    <property type="entry name" value="Chloroplast_FAD_CarF"/>
</dbReference>
<protein>
    <recommendedName>
        <fullName evidence="6">Lipid desaturase domain-containing protein</fullName>
    </recommendedName>
</protein>
<keyword evidence="8" id="KW-1185">Reference proteome</keyword>
<evidence type="ECO:0000256" key="2">
    <source>
        <dbReference type="ARBA" id="ARBA00007620"/>
    </source>
</evidence>
<evidence type="ECO:0000313" key="8">
    <source>
        <dbReference type="Proteomes" id="UP001174677"/>
    </source>
</evidence>
<proteinExistence type="inferred from homology"/>
<dbReference type="Pfam" id="PF10520">
    <property type="entry name" value="Lipid_desat"/>
    <property type="match status" value="2"/>
</dbReference>
<keyword evidence="5" id="KW-0472">Membrane</keyword>
<dbReference type="PANTHER" id="PTHR48140:SF1">
    <property type="entry name" value="FATTY ACID DESATURASE 4, CHLOROPLASTIC-RELATED"/>
    <property type="match status" value="1"/>
</dbReference>
<dbReference type="PANTHER" id="PTHR48140">
    <property type="entry name" value="FATTY ACID DESATURASE 4, CHLOROPLASTIC-RELATED"/>
    <property type="match status" value="1"/>
</dbReference>
<evidence type="ECO:0000259" key="6">
    <source>
        <dbReference type="Pfam" id="PF10520"/>
    </source>
</evidence>
<feature type="domain" description="Lipid desaturase" evidence="6">
    <location>
        <begin position="207"/>
        <end position="275"/>
    </location>
</feature>
<evidence type="ECO:0000256" key="4">
    <source>
        <dbReference type="ARBA" id="ARBA00022989"/>
    </source>
</evidence>
<evidence type="ECO:0000313" key="7">
    <source>
        <dbReference type="EMBL" id="KAJ9182679.1"/>
    </source>
</evidence>
<sequence>MSIPTQHKYLTRFPTHVPKYHHLCLPRPVICSATTTTKSKPKPTQVLTYTKRGQPFTSLCTSVAPPVPSDSSLQSTWSHRIWVATRCTSNRRFTVSKNYEPEPNRRRTVSVRFEVGSGFDRFQFGFDRTVATPNSHIWLQPILAGYIGYILADLGSGIEAFQGHHKWPWTITRCQFANNLHAITRAVTFCVSPTDLACNGPTFHGLVGLPPLVAALQDLGLLVSRAQHTAHHRPPYNNSYCTANGVWNEFLDKQKAFETLEMVLYFQLGVRPRSWCEPTSDRAEEVEAPSQVAV</sequence>
<dbReference type="Proteomes" id="UP001174677">
    <property type="component" value="Chromosome 4"/>
</dbReference>